<organism evidence="1">
    <name type="scientific">Oryza glumipatula</name>
    <dbReference type="NCBI Taxonomy" id="40148"/>
    <lineage>
        <taxon>Eukaryota</taxon>
        <taxon>Viridiplantae</taxon>
        <taxon>Streptophyta</taxon>
        <taxon>Embryophyta</taxon>
        <taxon>Tracheophyta</taxon>
        <taxon>Spermatophyta</taxon>
        <taxon>Magnoliopsida</taxon>
        <taxon>Liliopsida</taxon>
        <taxon>Poales</taxon>
        <taxon>Poaceae</taxon>
        <taxon>BOP clade</taxon>
        <taxon>Oryzoideae</taxon>
        <taxon>Oryzeae</taxon>
        <taxon>Oryzinae</taxon>
        <taxon>Oryza</taxon>
    </lineage>
</organism>
<name>A0A0E0AZ39_9ORYZ</name>
<dbReference type="AlphaFoldDB" id="A0A0E0AZ39"/>
<evidence type="ECO:0000313" key="2">
    <source>
        <dbReference type="Proteomes" id="UP000026961"/>
    </source>
</evidence>
<reference evidence="1" key="1">
    <citation type="submission" date="2015-04" db="UniProtKB">
        <authorList>
            <consortium name="EnsemblPlants"/>
        </authorList>
    </citation>
    <scope>IDENTIFICATION</scope>
</reference>
<accession>A0A0E0AZ39</accession>
<dbReference type="Gramene" id="OGLUM08G25490.1">
    <property type="protein sequence ID" value="OGLUM08G25490.1"/>
    <property type="gene ID" value="OGLUM08G25490"/>
</dbReference>
<reference evidence="1" key="2">
    <citation type="submission" date="2018-05" db="EMBL/GenBank/DDBJ databases">
        <title>OgluRS3 (Oryza glumaepatula Reference Sequence Version 3).</title>
        <authorList>
            <person name="Zhang J."/>
            <person name="Kudrna D."/>
            <person name="Lee S."/>
            <person name="Talag J."/>
            <person name="Welchert J."/>
            <person name="Wing R.A."/>
        </authorList>
    </citation>
    <scope>NUCLEOTIDE SEQUENCE [LARGE SCALE GENOMIC DNA]</scope>
</reference>
<proteinExistence type="predicted"/>
<dbReference type="Proteomes" id="UP000026961">
    <property type="component" value="Chromosome 8"/>
</dbReference>
<sequence length="80" mass="9082">MRGEEGSMAGNWFWRAEATAPGRQGEQPRPPVEHAYALFSLGPPARNIVTTWIVKCMRIVDVIALLCDRNVWRKEMLSLV</sequence>
<dbReference type="EnsemblPlants" id="OGLUM08G25490.1">
    <property type="protein sequence ID" value="OGLUM08G25490.1"/>
    <property type="gene ID" value="OGLUM08G25490"/>
</dbReference>
<protein>
    <submittedName>
        <fullName evidence="1">Uncharacterized protein</fullName>
    </submittedName>
</protein>
<dbReference type="HOGENOM" id="CLU_172813_0_0_1"/>
<evidence type="ECO:0000313" key="1">
    <source>
        <dbReference type="EnsemblPlants" id="OGLUM08G25490.1"/>
    </source>
</evidence>
<keyword evidence="2" id="KW-1185">Reference proteome</keyword>